<keyword evidence="4 13" id="KW-0813">Transport</keyword>
<dbReference type="GO" id="GO:0005886">
    <property type="term" value="C:plasma membrane"/>
    <property type="evidence" value="ECO:0007669"/>
    <property type="project" value="UniProtKB-SubCell"/>
</dbReference>
<comment type="subcellular location">
    <subcellularLocation>
        <location evidence="1">Cell inner membrane</location>
        <topology evidence="1">Multi-pass membrane protein</topology>
    </subcellularLocation>
    <subcellularLocation>
        <location evidence="13">Cell membrane</location>
        <topology evidence="13">Multi-pass membrane protein</topology>
    </subcellularLocation>
</comment>
<feature type="compositionally biased region" description="Low complexity" evidence="14">
    <location>
        <begin position="608"/>
        <end position="623"/>
    </location>
</feature>
<evidence type="ECO:0000256" key="3">
    <source>
        <dbReference type="ARBA" id="ARBA00015325"/>
    </source>
</evidence>
<comment type="similarity">
    <text evidence="2 13">Belongs to the OXA1/ALB3/YidC family. Type 1 subfamily.</text>
</comment>
<sequence>MDDQNKNLILATVLSALVMLVWLVLFPSPPAETVTPDTTAPTAEVAPGAAIPPAAGVPGAAVPTGVAVTPEESRATAMASSVRVPVETPRLTGSISLTGGRIDDISLKDYRETLDDDAPIVTLLSPTGAPNPFYALHGWVPAGTLAAEAVPTAQTVWSAPADASLTPDSPLTLTWDNGAGLVFRRVISVDADFMFTVNQSVENTTGESVSLAPYGLIARHGEPDTSGFFISHEGITVRADGILTEIDYDEVVDYEVNALEAGRVEKFVVENQGWIGFADQYWMASLIPAAGTAYSSVVKYVDGRDIYQTETRLPAITVAPGATATSESRLFAGAKEWETLRAYQNEEGVEGFVDSIDWGIFFFLTKPIFAALHWFNAIIGNMGIAIILLTLTIKAILFPLAYKSYVSMARMKELQPEMEKLKEKAGDDRQKLQVGMMELYKKNKVNPAAGCLPILLQIPIFFSLYKVIFVTIELRHAAFFGPFQDLSAPDPTSIMNLFGLLPFAAPDPGSVLALVFIGILPILLGISMWFQQKLNPAPTDPTQAMIFAYLPWVFMFMLGGFASGLVVYWIANNTITFVQQYTIMLSHGSKPDLFGNIKSSFNKKKSGPANDAKAPSKAPAKKK</sequence>
<evidence type="ECO:0000256" key="4">
    <source>
        <dbReference type="ARBA" id="ARBA00022448"/>
    </source>
</evidence>
<evidence type="ECO:0000313" key="17">
    <source>
        <dbReference type="EMBL" id="SFI85757.1"/>
    </source>
</evidence>
<reference evidence="17 18" key="1">
    <citation type="submission" date="2016-10" db="EMBL/GenBank/DDBJ databases">
        <authorList>
            <person name="de Groot N.N."/>
        </authorList>
    </citation>
    <scope>NUCLEOTIDE SEQUENCE [LARGE SCALE GENOMIC DNA]</scope>
    <source>
        <strain evidence="17 18">DSM 19073</strain>
    </source>
</reference>
<dbReference type="CDD" id="cd20070">
    <property type="entry name" value="5TM_YidC_Alb3"/>
    <property type="match status" value="1"/>
</dbReference>
<evidence type="ECO:0000256" key="5">
    <source>
        <dbReference type="ARBA" id="ARBA00022475"/>
    </source>
</evidence>
<keyword evidence="7 13" id="KW-0653">Protein transport</keyword>
<feature type="domain" description="Membrane insertase YidC/Oxa/ALB C-terminal" evidence="15">
    <location>
        <begin position="382"/>
        <end position="584"/>
    </location>
</feature>
<dbReference type="PANTHER" id="PTHR12428">
    <property type="entry name" value="OXA1"/>
    <property type="match status" value="1"/>
</dbReference>
<feature type="transmembrane region" description="Helical" evidence="13">
    <location>
        <begin position="511"/>
        <end position="530"/>
    </location>
</feature>
<accession>A0A1I3LM28</accession>
<comment type="subunit">
    <text evidence="13">Interacts with the Sec translocase complex via SecD. Specifically interacts with transmembrane segments of nascent integral membrane proteins during membrane integration.</text>
</comment>
<keyword evidence="10 13" id="KW-0143">Chaperone</keyword>
<dbReference type="Gene3D" id="2.70.98.90">
    <property type="match status" value="1"/>
</dbReference>
<feature type="transmembrane region" description="Helical" evidence="13">
    <location>
        <begin position="374"/>
        <end position="402"/>
    </location>
</feature>
<dbReference type="InterPro" id="IPR038221">
    <property type="entry name" value="YidC_periplasmic_sf"/>
</dbReference>
<keyword evidence="18" id="KW-1185">Reference proteome</keyword>
<keyword evidence="8 13" id="KW-1133">Transmembrane helix</keyword>
<name>A0A1I3LM28_9RHOB</name>
<protein>
    <recommendedName>
        <fullName evidence="3 13">Membrane protein insertase YidC</fullName>
    </recommendedName>
    <alternativeName>
        <fullName evidence="12 13">Foldase YidC</fullName>
    </alternativeName>
    <alternativeName>
        <fullName evidence="11 13">Membrane integrase YidC</fullName>
    </alternativeName>
    <alternativeName>
        <fullName evidence="13">Membrane protein YidC</fullName>
    </alternativeName>
</protein>
<dbReference type="Pfam" id="PF14849">
    <property type="entry name" value="YidC_periplas"/>
    <property type="match status" value="1"/>
</dbReference>
<dbReference type="InterPro" id="IPR028053">
    <property type="entry name" value="Membr_insert_YidC_N"/>
</dbReference>
<dbReference type="GO" id="GO:0032977">
    <property type="term" value="F:membrane insertase activity"/>
    <property type="evidence" value="ECO:0007669"/>
    <property type="project" value="InterPro"/>
</dbReference>
<keyword evidence="9 13" id="KW-0472">Membrane</keyword>
<evidence type="ECO:0000256" key="7">
    <source>
        <dbReference type="ARBA" id="ARBA00022927"/>
    </source>
</evidence>
<evidence type="ECO:0000256" key="6">
    <source>
        <dbReference type="ARBA" id="ARBA00022692"/>
    </source>
</evidence>
<dbReference type="InterPro" id="IPR001708">
    <property type="entry name" value="YidC/ALB3/OXA1/COX18"/>
</dbReference>
<feature type="transmembrane region" description="Helical" evidence="13">
    <location>
        <begin position="445"/>
        <end position="465"/>
    </location>
</feature>
<evidence type="ECO:0000256" key="14">
    <source>
        <dbReference type="SAM" id="MobiDB-lite"/>
    </source>
</evidence>
<dbReference type="InterPro" id="IPR047196">
    <property type="entry name" value="YidC_ALB_C"/>
</dbReference>
<evidence type="ECO:0000256" key="12">
    <source>
        <dbReference type="ARBA" id="ARBA00033342"/>
    </source>
</evidence>
<dbReference type="PANTHER" id="PTHR12428:SF65">
    <property type="entry name" value="CYTOCHROME C OXIDASE ASSEMBLY PROTEIN COX18, MITOCHONDRIAL"/>
    <property type="match status" value="1"/>
</dbReference>
<proteinExistence type="inferred from homology"/>
<evidence type="ECO:0000259" key="15">
    <source>
        <dbReference type="Pfam" id="PF02096"/>
    </source>
</evidence>
<dbReference type="GO" id="GO:0051205">
    <property type="term" value="P:protein insertion into membrane"/>
    <property type="evidence" value="ECO:0007669"/>
    <property type="project" value="TreeGrafter"/>
</dbReference>
<dbReference type="PRINTS" id="PR01900">
    <property type="entry name" value="YIDCPROTEIN"/>
</dbReference>
<dbReference type="OrthoDB" id="9780552at2"/>
<evidence type="ECO:0000256" key="2">
    <source>
        <dbReference type="ARBA" id="ARBA00010527"/>
    </source>
</evidence>
<dbReference type="STRING" id="390807.SAMN04488095_1574"/>
<dbReference type="InterPro" id="IPR019998">
    <property type="entry name" value="Membr_insert_YidC"/>
</dbReference>
<dbReference type="NCBIfam" id="TIGR03592">
    <property type="entry name" value="yidC_oxa1_cterm"/>
    <property type="match status" value="1"/>
</dbReference>
<feature type="region of interest" description="Disordered" evidence="14">
    <location>
        <begin position="599"/>
        <end position="623"/>
    </location>
</feature>
<evidence type="ECO:0000256" key="11">
    <source>
        <dbReference type="ARBA" id="ARBA00033245"/>
    </source>
</evidence>
<evidence type="ECO:0000259" key="16">
    <source>
        <dbReference type="Pfam" id="PF14849"/>
    </source>
</evidence>
<dbReference type="Proteomes" id="UP000199110">
    <property type="component" value="Unassembled WGS sequence"/>
</dbReference>
<evidence type="ECO:0000256" key="9">
    <source>
        <dbReference type="ARBA" id="ARBA00023136"/>
    </source>
</evidence>
<dbReference type="NCBIfam" id="TIGR03593">
    <property type="entry name" value="yidC_nterm"/>
    <property type="match status" value="1"/>
</dbReference>
<dbReference type="HAMAP" id="MF_01810">
    <property type="entry name" value="YidC_type1"/>
    <property type="match status" value="1"/>
</dbReference>
<dbReference type="PRINTS" id="PR00701">
    <property type="entry name" value="60KDINNERMP"/>
</dbReference>
<dbReference type="InterPro" id="IPR028055">
    <property type="entry name" value="YidC/Oxa/ALB_C"/>
</dbReference>
<keyword evidence="5 13" id="KW-1003">Cell membrane</keyword>
<evidence type="ECO:0000256" key="10">
    <source>
        <dbReference type="ARBA" id="ARBA00023186"/>
    </source>
</evidence>
<feature type="domain" description="Membrane insertase YidC N-terminal" evidence="16">
    <location>
        <begin position="83"/>
        <end position="370"/>
    </location>
</feature>
<dbReference type="Pfam" id="PF02096">
    <property type="entry name" value="60KD_IMP"/>
    <property type="match status" value="1"/>
</dbReference>
<dbReference type="AlphaFoldDB" id="A0A1I3LM28"/>
<evidence type="ECO:0000313" key="18">
    <source>
        <dbReference type="Proteomes" id="UP000199110"/>
    </source>
</evidence>
<dbReference type="RefSeq" id="WP_092779047.1">
    <property type="nucleotide sequence ID" value="NZ_FORA01000002.1"/>
</dbReference>
<evidence type="ECO:0000256" key="1">
    <source>
        <dbReference type="ARBA" id="ARBA00004429"/>
    </source>
</evidence>
<evidence type="ECO:0000256" key="13">
    <source>
        <dbReference type="HAMAP-Rule" id="MF_01810"/>
    </source>
</evidence>
<dbReference type="GO" id="GO:0015031">
    <property type="term" value="P:protein transport"/>
    <property type="evidence" value="ECO:0007669"/>
    <property type="project" value="UniProtKB-KW"/>
</dbReference>
<gene>
    <name evidence="13" type="primary">yidC</name>
    <name evidence="17" type="ORF">SAMN04488095_1574</name>
</gene>
<feature type="transmembrane region" description="Helical" evidence="13">
    <location>
        <begin position="550"/>
        <end position="571"/>
    </location>
</feature>
<dbReference type="EMBL" id="FORA01000002">
    <property type="protein sequence ID" value="SFI85757.1"/>
    <property type="molecule type" value="Genomic_DNA"/>
</dbReference>
<comment type="function">
    <text evidence="13">Required for the insertion and/or proper folding and/or complex formation of integral membrane proteins into the membrane. Involved in integration of membrane proteins that insert both dependently and independently of the Sec translocase complex, as well as at least some lipoproteins. Aids folding of multispanning membrane proteins.</text>
</comment>
<dbReference type="CDD" id="cd19961">
    <property type="entry name" value="EcYidC-like_peri"/>
    <property type="match status" value="1"/>
</dbReference>
<organism evidence="17 18">
    <name type="scientific">Jannaschia pohangensis</name>
    <dbReference type="NCBI Taxonomy" id="390807"/>
    <lineage>
        <taxon>Bacteria</taxon>
        <taxon>Pseudomonadati</taxon>
        <taxon>Pseudomonadota</taxon>
        <taxon>Alphaproteobacteria</taxon>
        <taxon>Rhodobacterales</taxon>
        <taxon>Roseobacteraceae</taxon>
        <taxon>Jannaschia</taxon>
    </lineage>
</organism>
<dbReference type="NCBIfam" id="NF002353">
    <property type="entry name" value="PRK01318.1-4"/>
    <property type="match status" value="1"/>
</dbReference>
<keyword evidence="6 13" id="KW-0812">Transmembrane</keyword>
<evidence type="ECO:0000256" key="8">
    <source>
        <dbReference type="ARBA" id="ARBA00022989"/>
    </source>
</evidence>